<evidence type="ECO:0000256" key="2">
    <source>
        <dbReference type="ARBA" id="ARBA00023242"/>
    </source>
</evidence>
<accession>A0AAV0GET4</accession>
<keyword evidence="6" id="KW-1185">Reference proteome</keyword>
<feature type="region of interest" description="Disordered" evidence="3">
    <location>
        <begin position="898"/>
        <end position="976"/>
    </location>
</feature>
<dbReference type="GO" id="GO:0005634">
    <property type="term" value="C:nucleus"/>
    <property type="evidence" value="ECO:0007669"/>
    <property type="project" value="UniProtKB-SubCell"/>
</dbReference>
<feature type="region of interest" description="Disordered" evidence="3">
    <location>
        <begin position="556"/>
        <end position="577"/>
    </location>
</feature>
<reference evidence="5" key="1">
    <citation type="submission" date="2022-07" db="EMBL/GenBank/DDBJ databases">
        <authorList>
            <person name="Macas J."/>
            <person name="Novak P."/>
            <person name="Neumann P."/>
        </authorList>
    </citation>
    <scope>NUCLEOTIDE SEQUENCE</scope>
</reference>
<sequence>MDANNWRAAQSLAQAQVGDATSITAGAAAPPPAASGAMETGDWRAQLQPESRHKIVNKIMDTLKQHLPFSGQEGLHELKKIAVRFEEKIHAAATDQSDYLRKISLKMISMETKSQNLTANPLQANAANSSQSAQGTGSQTMQPQAQPLPVPTVSNQSQGHQQLLSQNIQNTITSSGMQNSTNLVSALPTVGSLTQTNIPNALSRNSNLQSVQGIPTVVQSSVGNTMSHSNVVANSIRQMQERQQQVDSQQQQQSQASNTHPYQQQLRQQMLKQNIQSQVQQQQEQQQQPNLLQQTQMQSSQQGVMHSSTVQSNLTNLQQNQQSSVLQQSQSMIQQRSQSVLKQHQQQQTPIIHQQQGAMMQQPMLQGQLQQSQQQHLIGQQQNVANIQQNQPIGQQHMPDMQHQQTRLMGQQNNFSSVQQQQLINQQINIPSVHQQQIGTHGNVAGLTHQQLTGNQSSNSGLTANQHPIQMSQHSKVQVQQQMLPGATLSPVQGLQSQSQQQMLQQSQPQPGTLQSPLGLQQQTNILQRGMQHRLQNPNPLLQHNLIDQQNQIFQPQGVTPDASSTSLDSTAQTGNTHLGDWREEAYQKLKTLKEMHFMNLNEVFQKICGKLAQYDYLPQQPKNEQVEKLKSYKAAAGYILQLLRLNKNDIQPHHKERLPNIESQIAFFLNPNRTRKPQPPQTFDGQINLRLQSLNLPGAMSSMQQSNLNSMQQHNPMSSVTAVSNSQQNMISTMQIGAGMDMVGQCSSLSSLQQVSSGALHQSSINGSQQMNLSSFSSQDGANSLQTNLQQNSKVLQHPRQHDQQMMQNQQLRQQMHQRQIEQQIFQKQLQQQQQIKQAQAPPAAQSMTQLHQMVDTTNDLKMRQQIGGMKSSVFQQHQPFGPRVALHHPQLKSTISSPQFHHTTSPQLSQHPSPQFDQQNALASHTKTGTPLHSASSPFAQSPSTPLAPSPMPGDFEKVSMGTPSLLGPGNLGIQQTTSASAQSLAIDTPGISTSPLLPEINSLDGAHANLSTSVSGKSTVEQPMGRLVNAVRTLSTKALSTSVSDISSVISMVDRVAGSAPGNGSRAAIGEDLVAMTKCRLHTRNLFTHDGPTGPKRKKCYTTSNVVSCSGSVNDGFELWNCSEASDLESTATSSIKKLKVDHALIKEITEINQRLIDTVVEISDEPSVLAADAAIDGGKGGTLVKCSFRAVSLSPKLKSQCALDQMSPIQSLRLLVPANYPNCSPIFVDSFPVEVSKEYENLSGVIRSRLSTSLRSLSQPMSLADIARAWDCCTRAAISDYAQRCGGGSFSSKYGTWEDCMTTAA</sequence>
<feature type="region of interest" description="Disordered" evidence="3">
    <location>
        <begin position="451"/>
        <end position="517"/>
    </location>
</feature>
<feature type="region of interest" description="Disordered" evidence="3">
    <location>
        <begin position="239"/>
        <end position="309"/>
    </location>
</feature>
<evidence type="ECO:0000313" key="5">
    <source>
        <dbReference type="EMBL" id="CAH9146146.1"/>
    </source>
</evidence>
<evidence type="ECO:0000256" key="1">
    <source>
        <dbReference type="ARBA" id="ARBA00004123"/>
    </source>
</evidence>
<dbReference type="PANTHER" id="PTHR33137">
    <property type="entry name" value="MEDIATOR OF RNA POLYMERASE II TRANSCRIPTION SUBUNIT 15A-RELATED"/>
    <property type="match status" value="1"/>
</dbReference>
<evidence type="ECO:0000313" key="6">
    <source>
        <dbReference type="Proteomes" id="UP001152523"/>
    </source>
</evidence>
<keyword evidence="2" id="KW-0539">Nucleus</keyword>
<dbReference type="GO" id="GO:0003713">
    <property type="term" value="F:transcription coactivator activity"/>
    <property type="evidence" value="ECO:0007669"/>
    <property type="project" value="InterPro"/>
</dbReference>
<feature type="compositionally biased region" description="Low complexity" evidence="3">
    <location>
        <begin position="241"/>
        <end position="302"/>
    </location>
</feature>
<dbReference type="InterPro" id="IPR044661">
    <property type="entry name" value="MED15a/b/c-like"/>
</dbReference>
<feature type="compositionally biased region" description="Low complexity" evidence="3">
    <location>
        <begin position="125"/>
        <end position="140"/>
    </location>
</feature>
<dbReference type="EMBL" id="CAMAPF010001094">
    <property type="protein sequence ID" value="CAH9146146.1"/>
    <property type="molecule type" value="Genomic_DNA"/>
</dbReference>
<comment type="caution">
    <text evidence="5">The sequence shown here is derived from an EMBL/GenBank/DDBJ whole genome shotgun (WGS) entry which is preliminary data.</text>
</comment>
<dbReference type="InterPro" id="IPR036546">
    <property type="entry name" value="MED15_KIX"/>
</dbReference>
<dbReference type="Pfam" id="PF16987">
    <property type="entry name" value="KIX_2"/>
    <property type="match status" value="1"/>
</dbReference>
<feature type="region of interest" description="Disordered" evidence="3">
    <location>
        <begin position="125"/>
        <end position="161"/>
    </location>
</feature>
<gene>
    <name evidence="5" type="ORF">CEPIT_LOCUS42760</name>
</gene>
<dbReference type="Gene3D" id="1.10.246.20">
    <property type="entry name" value="Coactivator CBP, KIX domain"/>
    <property type="match status" value="1"/>
</dbReference>
<feature type="compositionally biased region" description="Low complexity" evidence="3">
    <location>
        <begin position="489"/>
        <end position="511"/>
    </location>
</feature>
<proteinExistence type="predicted"/>
<evidence type="ECO:0000259" key="4">
    <source>
        <dbReference type="Pfam" id="PF16987"/>
    </source>
</evidence>
<feature type="compositionally biased region" description="Polar residues" evidence="3">
    <location>
        <begin position="451"/>
        <end position="483"/>
    </location>
</feature>
<name>A0AAV0GET4_9ASTE</name>
<dbReference type="InterPro" id="IPR036529">
    <property type="entry name" value="KIX_dom_sf"/>
</dbReference>
<feature type="compositionally biased region" description="Polar residues" evidence="3">
    <location>
        <begin position="898"/>
        <end position="947"/>
    </location>
</feature>
<comment type="subcellular location">
    <subcellularLocation>
        <location evidence="1">Nucleus</location>
    </subcellularLocation>
</comment>
<dbReference type="FunFam" id="1.10.246.20:FF:000003">
    <property type="entry name" value="Mediator of RNA polymerase II transcription subunit 15a"/>
    <property type="match status" value="1"/>
</dbReference>
<dbReference type="Proteomes" id="UP001152523">
    <property type="component" value="Unassembled WGS sequence"/>
</dbReference>
<dbReference type="GO" id="GO:0031490">
    <property type="term" value="F:chromatin DNA binding"/>
    <property type="evidence" value="ECO:0007669"/>
    <property type="project" value="InterPro"/>
</dbReference>
<evidence type="ECO:0000256" key="3">
    <source>
        <dbReference type="SAM" id="MobiDB-lite"/>
    </source>
</evidence>
<dbReference type="PANTHER" id="PTHR33137:SF4">
    <property type="entry name" value="MEDIATOR OF RNA POLYMERASE II TRANSCRIPTION SUBUNIT 15A-RELATED"/>
    <property type="match status" value="1"/>
</dbReference>
<protein>
    <recommendedName>
        <fullName evidence="4">Mediator complex subunit 15 KIX domain-containing protein</fullName>
    </recommendedName>
</protein>
<feature type="domain" description="Mediator complex subunit 15 KIX" evidence="4">
    <location>
        <begin position="40"/>
        <end position="119"/>
    </location>
</feature>
<organism evidence="5 6">
    <name type="scientific">Cuscuta epithymum</name>
    <dbReference type="NCBI Taxonomy" id="186058"/>
    <lineage>
        <taxon>Eukaryota</taxon>
        <taxon>Viridiplantae</taxon>
        <taxon>Streptophyta</taxon>
        <taxon>Embryophyta</taxon>
        <taxon>Tracheophyta</taxon>
        <taxon>Spermatophyta</taxon>
        <taxon>Magnoliopsida</taxon>
        <taxon>eudicotyledons</taxon>
        <taxon>Gunneridae</taxon>
        <taxon>Pentapetalae</taxon>
        <taxon>asterids</taxon>
        <taxon>lamiids</taxon>
        <taxon>Solanales</taxon>
        <taxon>Convolvulaceae</taxon>
        <taxon>Cuscuteae</taxon>
        <taxon>Cuscuta</taxon>
        <taxon>Cuscuta subgen. Cuscuta</taxon>
    </lineage>
</organism>
<feature type="compositionally biased region" description="Polar residues" evidence="3">
    <location>
        <begin position="152"/>
        <end position="161"/>
    </location>
</feature>